<evidence type="ECO:0000256" key="1">
    <source>
        <dbReference type="SAM" id="Phobius"/>
    </source>
</evidence>
<protein>
    <submittedName>
        <fullName evidence="2">DUF2839 domain-containing protein</fullName>
    </submittedName>
</protein>
<evidence type="ECO:0000313" key="2">
    <source>
        <dbReference type="EMBL" id="MDG2992101.1"/>
    </source>
</evidence>
<organism evidence="2 3">
    <name type="scientific">Candidatus Synechococcus calcipolaris G9</name>
    <dbReference type="NCBI Taxonomy" id="1497997"/>
    <lineage>
        <taxon>Bacteria</taxon>
        <taxon>Bacillati</taxon>
        <taxon>Cyanobacteriota</taxon>
        <taxon>Cyanophyceae</taxon>
        <taxon>Synechococcales</taxon>
        <taxon>Synechococcaceae</taxon>
        <taxon>Synechococcus</taxon>
    </lineage>
</organism>
<sequence length="72" mass="8204">MGESKRRKETLGEKYGQDEPILPWLPLTKKQAAQAQGMVTRGTWFGIVFLVLLWVTVRFIGPSLGWWQLSGN</sequence>
<accession>A0ABT6F2T9</accession>
<keyword evidence="1" id="KW-0812">Transmembrane</keyword>
<reference evidence="2" key="2">
    <citation type="submission" date="2022-01" db="EMBL/GenBank/DDBJ databases">
        <authorList>
            <person name="Zivanovic Y."/>
            <person name="Moreira D."/>
            <person name="Lopez-Garcia P."/>
        </authorList>
    </citation>
    <scope>NUCLEOTIDE SEQUENCE</scope>
    <source>
        <strain evidence="2">G9</strain>
    </source>
</reference>
<feature type="transmembrane region" description="Helical" evidence="1">
    <location>
        <begin position="44"/>
        <end position="67"/>
    </location>
</feature>
<dbReference type="Proteomes" id="UP001154265">
    <property type="component" value="Unassembled WGS sequence"/>
</dbReference>
<keyword evidence="3" id="KW-1185">Reference proteome</keyword>
<name>A0ABT6F2T9_9SYNE</name>
<dbReference type="InterPro" id="IPR021262">
    <property type="entry name" value="DUF2839"/>
</dbReference>
<evidence type="ECO:0000313" key="3">
    <source>
        <dbReference type="Proteomes" id="UP001154265"/>
    </source>
</evidence>
<proteinExistence type="predicted"/>
<reference evidence="2" key="1">
    <citation type="journal article" date="2022" name="Genome Biol. Evol.">
        <title>A New Gene Family Diagnostic for Intracellular Biomineralization of Amorphous Ca Carbonates by Cyanobacteria.</title>
        <authorList>
            <person name="Benzerara K."/>
            <person name="Duprat E."/>
            <person name="Bitard-Feildel T."/>
            <person name="Caumes G."/>
            <person name="Cassier-Chauvat C."/>
            <person name="Chauvat F."/>
            <person name="Dezi M."/>
            <person name="Diop S.I."/>
            <person name="Gaschignard G."/>
            <person name="Gorgen S."/>
            <person name="Gugger M."/>
            <person name="Lopez-Garcia P."/>
            <person name="Millet M."/>
            <person name="Skouri-Panet F."/>
            <person name="Moreira D."/>
            <person name="Callebaut I."/>
        </authorList>
    </citation>
    <scope>NUCLEOTIDE SEQUENCE</scope>
    <source>
        <strain evidence="2">G9</strain>
    </source>
</reference>
<gene>
    <name evidence="2" type="ORF">L3556_14345</name>
</gene>
<dbReference type="RefSeq" id="WP_277868027.1">
    <property type="nucleotide sequence ID" value="NZ_JAKKUT010000008.1"/>
</dbReference>
<dbReference type="EMBL" id="JAKKUT010000008">
    <property type="protein sequence ID" value="MDG2992101.1"/>
    <property type="molecule type" value="Genomic_DNA"/>
</dbReference>
<comment type="caution">
    <text evidence="2">The sequence shown here is derived from an EMBL/GenBank/DDBJ whole genome shotgun (WGS) entry which is preliminary data.</text>
</comment>
<keyword evidence="1" id="KW-1133">Transmembrane helix</keyword>
<keyword evidence="1" id="KW-0472">Membrane</keyword>
<dbReference type="Pfam" id="PF10999">
    <property type="entry name" value="DUF2839"/>
    <property type="match status" value="1"/>
</dbReference>